<evidence type="ECO:0000259" key="5">
    <source>
        <dbReference type="Pfam" id="PF21015"/>
    </source>
</evidence>
<dbReference type="Pfam" id="PF08924">
    <property type="entry name" value="Rv2525c_GlyHyd-like"/>
    <property type="match status" value="1"/>
</dbReference>
<dbReference type="Pfam" id="PF01471">
    <property type="entry name" value="PG_binding_1"/>
    <property type="match status" value="2"/>
</dbReference>
<evidence type="ECO:0000256" key="2">
    <source>
        <dbReference type="SAM" id="Phobius"/>
    </source>
</evidence>
<sequence>MDSMVLEVQKWLNDTYKGRKGYDVIPEDGYTGNTTVGALIVGLQIEMGITNPVPNFGPGTKAAFPGLSKQSLGEEPTNMNKILQGGFWCKGYNPGGFTGNFFGGTESTVKDFEVDVGLVPSGYVDAKLMEAILNTDGFELARTYPNYVREMQQILNQNYSMYFPYIPTNGVYERKTSEALIYAFQHEIGIGNIANGYYGNGTLANTPTLAPGNGQDRLNRILQFALAVNDYYPGSYNGIYDNSVESAVREFQEFMTLPATGTAGKATIKQLLTSNGLTSRSAPACDASTIVDRAKAETLVSRGYNTIGRYLTGTVGGSRSKAMTNEELEILEEYNINVFPIYQDGGFYASYFNHNRGSGDGLRAHKTAEDLGFPEGTTIYFAVDFDAYDFQVTNLILPYLNGVKESLESQGSKYNLGVYGPRNICIRAYENPSIQAKYSFVANMSTGFSGNLGYPMPRNWAFSQFYEYTVGSGDGAIGIDKNDMSGRDKGVSSVNPSTGSRNEKEEKLYDAMLEVGSSLPGFFSNEAIFGPKFIFNKTYKIVDLPKFNVYLETDTSFSPNSDADQIMISEGKVGYDLQDIIGDDLKANLSAERMDKYANQLDGLGASVGNGMIEFSSDFTSTTHTLKVTAYKDSIEVDGTKTDLAVSIIYELEVDTTAPSYQKVREAQVSLETVALCLAALTAGALLLIYVSPVVISVAATSAFLVGIGDKIFQEDDSA</sequence>
<dbReference type="RefSeq" id="WP_160839967.1">
    <property type="nucleotide sequence ID" value="NZ_WMET01000012.1"/>
</dbReference>
<feature type="compositionally biased region" description="Basic and acidic residues" evidence="1">
    <location>
        <begin position="480"/>
        <end position="490"/>
    </location>
</feature>
<dbReference type="InterPro" id="IPR015020">
    <property type="entry name" value="Rv2525c-like_Glyco_Hydro-like"/>
</dbReference>
<feature type="domain" description="Peptidoglycan binding-like" evidence="3">
    <location>
        <begin position="83"/>
        <end position="132"/>
    </location>
</feature>
<evidence type="ECO:0000259" key="4">
    <source>
        <dbReference type="Pfam" id="PF08924"/>
    </source>
</evidence>
<dbReference type="InterPro" id="IPR017853">
    <property type="entry name" value="GH"/>
</dbReference>
<dbReference type="EMBL" id="WMET01000012">
    <property type="protein sequence ID" value="MYL22051.1"/>
    <property type="molecule type" value="Genomic_DNA"/>
</dbReference>
<feature type="region of interest" description="Disordered" evidence="1">
    <location>
        <begin position="480"/>
        <end position="502"/>
    </location>
</feature>
<keyword evidence="2" id="KW-0812">Transmembrane</keyword>
<evidence type="ECO:0000259" key="3">
    <source>
        <dbReference type="Pfam" id="PF01471"/>
    </source>
</evidence>
<evidence type="ECO:0000256" key="1">
    <source>
        <dbReference type="SAM" id="MobiDB-lite"/>
    </source>
</evidence>
<dbReference type="Proteomes" id="UP000460949">
    <property type="component" value="Unassembled WGS sequence"/>
</dbReference>
<feature type="domain" description="Rv2525c-like glycoside hydrolase-like" evidence="4">
    <location>
        <begin position="298"/>
        <end position="483"/>
    </location>
</feature>
<evidence type="ECO:0000313" key="6">
    <source>
        <dbReference type="EMBL" id="MYL22051.1"/>
    </source>
</evidence>
<dbReference type="SUPFAM" id="SSF51445">
    <property type="entry name" value="(Trans)glycosidases"/>
    <property type="match status" value="1"/>
</dbReference>
<reference evidence="6 7" key="1">
    <citation type="submission" date="2019-11" db="EMBL/GenBank/DDBJ databases">
        <title>Genome sequences of 17 halophilic strains isolated from different environments.</title>
        <authorList>
            <person name="Furrow R.E."/>
        </authorList>
    </citation>
    <scope>NUCLEOTIDE SEQUENCE [LARGE SCALE GENOMIC DNA]</scope>
    <source>
        <strain evidence="6 7">22511_23_Filter</strain>
    </source>
</reference>
<accession>A0A845DWK5</accession>
<evidence type="ECO:0000313" key="7">
    <source>
        <dbReference type="Proteomes" id="UP000460949"/>
    </source>
</evidence>
<feature type="domain" description="Peptidoglycan binding-like" evidence="3">
    <location>
        <begin position="221"/>
        <end position="271"/>
    </location>
</feature>
<dbReference type="Gene3D" id="3.20.20.80">
    <property type="entry name" value="Glycosidases"/>
    <property type="match status" value="1"/>
</dbReference>
<name>A0A845DWK5_9BACI</name>
<dbReference type="CDD" id="cd06418">
    <property type="entry name" value="GH25_BacA-like"/>
    <property type="match status" value="1"/>
</dbReference>
<dbReference type="Gene3D" id="1.10.101.10">
    <property type="entry name" value="PGBD-like superfamily/PGBD"/>
    <property type="match status" value="1"/>
</dbReference>
<feature type="transmembrane region" description="Helical" evidence="2">
    <location>
        <begin position="673"/>
        <end position="706"/>
    </location>
</feature>
<organism evidence="6 7">
    <name type="scientific">Halobacillus litoralis</name>
    <dbReference type="NCBI Taxonomy" id="45668"/>
    <lineage>
        <taxon>Bacteria</taxon>
        <taxon>Bacillati</taxon>
        <taxon>Bacillota</taxon>
        <taxon>Bacilli</taxon>
        <taxon>Bacillales</taxon>
        <taxon>Bacillaceae</taxon>
        <taxon>Halobacillus</taxon>
    </lineage>
</organism>
<dbReference type="InterPro" id="IPR002477">
    <property type="entry name" value="Peptidoglycan-bd-like"/>
</dbReference>
<dbReference type="Pfam" id="PF21015">
    <property type="entry name" value="Ybfg_C"/>
    <property type="match status" value="1"/>
</dbReference>
<comment type="caution">
    <text evidence="6">The sequence shown here is derived from an EMBL/GenBank/DDBJ whole genome shotgun (WGS) entry which is preliminary data.</text>
</comment>
<dbReference type="InterPro" id="IPR048479">
    <property type="entry name" value="Ybfg_C"/>
</dbReference>
<protein>
    <submittedName>
        <fullName evidence="6">DUF1906 domain-containing protein</fullName>
    </submittedName>
</protein>
<dbReference type="InterPro" id="IPR036366">
    <property type="entry name" value="PGBDSf"/>
</dbReference>
<dbReference type="AlphaFoldDB" id="A0A845DWK5"/>
<gene>
    <name evidence="6" type="ORF">GLW04_19435</name>
</gene>
<dbReference type="InterPro" id="IPR036365">
    <property type="entry name" value="PGBD-like_sf"/>
</dbReference>
<dbReference type="SUPFAM" id="SSF47090">
    <property type="entry name" value="PGBD-like"/>
    <property type="match status" value="2"/>
</dbReference>
<feature type="domain" description="Ybfg-like C-terminal" evidence="5">
    <location>
        <begin position="532"/>
        <end position="650"/>
    </location>
</feature>
<proteinExistence type="predicted"/>
<keyword evidence="2" id="KW-1133">Transmembrane helix</keyword>
<keyword evidence="2" id="KW-0472">Membrane</keyword>
<dbReference type="OrthoDB" id="1795295at2"/>